<gene>
    <name evidence="1" type="ORF">AWB67_01236</name>
</gene>
<evidence type="ECO:0000313" key="2">
    <source>
        <dbReference type="Proteomes" id="UP000054925"/>
    </source>
</evidence>
<dbReference type="InterPro" id="IPR011959">
    <property type="entry name" value="CHP02270"/>
</dbReference>
<comment type="caution">
    <text evidence="1">The sequence shown here is derived from an EMBL/GenBank/DDBJ whole genome shotgun (WGS) entry which is preliminary data.</text>
</comment>
<keyword evidence="2" id="KW-1185">Reference proteome</keyword>
<accession>A0A158GAU4</accession>
<dbReference type="EMBL" id="FCOL02000005">
    <property type="protein sequence ID" value="SAL29142.1"/>
    <property type="molecule type" value="Genomic_DNA"/>
</dbReference>
<organism evidence="1 2">
    <name type="scientific">Caballeronia terrestris</name>
    <dbReference type="NCBI Taxonomy" id="1226301"/>
    <lineage>
        <taxon>Bacteria</taxon>
        <taxon>Pseudomonadati</taxon>
        <taxon>Pseudomonadota</taxon>
        <taxon>Betaproteobacteria</taxon>
        <taxon>Burkholderiales</taxon>
        <taxon>Burkholderiaceae</taxon>
        <taxon>Caballeronia</taxon>
    </lineage>
</organism>
<evidence type="ECO:0000313" key="1">
    <source>
        <dbReference type="EMBL" id="SAL29142.1"/>
    </source>
</evidence>
<dbReference type="AlphaFoldDB" id="A0A158GAU4"/>
<dbReference type="Proteomes" id="UP000054925">
    <property type="component" value="Unassembled WGS sequence"/>
</dbReference>
<name>A0A158GAU4_9BURK</name>
<proteinExistence type="predicted"/>
<reference evidence="1" key="1">
    <citation type="submission" date="2016-01" db="EMBL/GenBank/DDBJ databases">
        <authorList>
            <person name="Peeters C."/>
        </authorList>
    </citation>
    <scope>NUCLEOTIDE SEQUENCE [LARGE SCALE GENOMIC DNA]</scope>
    <source>
        <strain evidence="1">LMG 22937</strain>
    </source>
</reference>
<protein>
    <recommendedName>
        <fullName evidence="3">TIGR02270 family protein</fullName>
    </recommendedName>
</protein>
<dbReference type="SUPFAM" id="SSF48371">
    <property type="entry name" value="ARM repeat"/>
    <property type="match status" value="1"/>
</dbReference>
<dbReference type="OrthoDB" id="8089803at2"/>
<dbReference type="RefSeq" id="WP_087655357.1">
    <property type="nucleotide sequence ID" value="NZ_FCOL02000005.1"/>
</dbReference>
<dbReference type="NCBIfam" id="TIGR02270">
    <property type="entry name" value="TIGR02270 family protein"/>
    <property type="match status" value="1"/>
</dbReference>
<sequence>MTDDIGLVLSHVVGQHLEETAHLLVQRWQMLCTGGVTLRAIVRLDERMAAHVDGLRVAGRAGWDLAMTAAKDPVFSSADTFAAAVLALESADSASFLALLSGARHRADERGCLAALGWVSGVHLRGIVAPMLCSTDPRARRAALLACIAHQVSPPNALVDLCEDSNSEVRAVALRAVGTLKARSMLANCHVHLLDVDPSCAGWAAWAAVVLGDRDRALRALARLGMNALPATEPARRLALMVSEPTDCRTMLRALAEQTRDLRRVLAASGLAGLVDYVPWLIRHMEAPETARVAGGAFSLITGADLAAQGLDRPAPEDYEYRPAGLLENDAVPADPDAGKAWPDVDRIDSWWAANKHRFVGTKRLFWGEPPNIACCERALVDGCQEARSVAALYLSLLVADRPLFQTSAPGWRQLRMLQGRATDVG</sequence>
<evidence type="ECO:0008006" key="3">
    <source>
        <dbReference type="Google" id="ProtNLM"/>
    </source>
</evidence>
<dbReference type="InterPro" id="IPR016024">
    <property type="entry name" value="ARM-type_fold"/>
</dbReference>